<reference evidence="1" key="1">
    <citation type="journal article" date="2015" name="Nature">
        <title>Complex archaea that bridge the gap between prokaryotes and eukaryotes.</title>
        <authorList>
            <person name="Spang A."/>
            <person name="Saw J.H."/>
            <person name="Jorgensen S.L."/>
            <person name="Zaremba-Niedzwiedzka K."/>
            <person name="Martijn J."/>
            <person name="Lind A.E."/>
            <person name="van Eijk R."/>
            <person name="Schleper C."/>
            <person name="Guy L."/>
            <person name="Ettema T.J."/>
        </authorList>
    </citation>
    <scope>NUCLEOTIDE SEQUENCE</scope>
</reference>
<comment type="caution">
    <text evidence="1">The sequence shown here is derived from an EMBL/GenBank/DDBJ whole genome shotgun (WGS) entry which is preliminary data.</text>
</comment>
<dbReference type="AlphaFoldDB" id="A0A0F8ZC86"/>
<sequence length="148" mass="17217">YREGTYYGYKLATAKKEKRISNEYRHDSTQPVFTATDTGDWWTACIYFQLIRDRIRLIDCYYDNAGQGQPAWAKALNSKPYVYGKEHFTGWEHKYGKAGRYQTGMATKDFAAQLGYAFREPWPSEADYWRARVQAAQAALTKKKELAL</sequence>
<feature type="non-terminal residue" evidence="1">
    <location>
        <position position="1"/>
    </location>
</feature>
<accession>A0A0F8ZC86</accession>
<evidence type="ECO:0000313" key="1">
    <source>
        <dbReference type="EMBL" id="KKK64099.1"/>
    </source>
</evidence>
<protein>
    <submittedName>
        <fullName evidence="1">Uncharacterized protein</fullName>
    </submittedName>
</protein>
<proteinExistence type="predicted"/>
<name>A0A0F8ZC86_9ZZZZ</name>
<dbReference type="EMBL" id="LAZR01061181">
    <property type="protein sequence ID" value="KKK64099.1"/>
    <property type="molecule type" value="Genomic_DNA"/>
</dbReference>
<organism evidence="1">
    <name type="scientific">marine sediment metagenome</name>
    <dbReference type="NCBI Taxonomy" id="412755"/>
    <lineage>
        <taxon>unclassified sequences</taxon>
        <taxon>metagenomes</taxon>
        <taxon>ecological metagenomes</taxon>
    </lineage>
</organism>
<gene>
    <name evidence="1" type="ORF">LCGC14_2987610</name>
</gene>